<evidence type="ECO:0000256" key="11">
    <source>
        <dbReference type="SAM" id="MobiDB-lite"/>
    </source>
</evidence>
<evidence type="ECO:0000313" key="14">
    <source>
        <dbReference type="EMBL" id="CAL8107249.1"/>
    </source>
</evidence>
<feature type="domain" description="SMP-LTD" evidence="13">
    <location>
        <begin position="1"/>
        <end position="138"/>
    </location>
</feature>
<keyword evidence="6" id="KW-0106">Calcium</keyword>
<dbReference type="EMBL" id="CAXLJM020000038">
    <property type="protein sequence ID" value="CAL8107249.1"/>
    <property type="molecule type" value="Genomic_DNA"/>
</dbReference>
<dbReference type="Pfam" id="PF00168">
    <property type="entry name" value="C2"/>
    <property type="match status" value="3"/>
</dbReference>
<name>A0ABP1QLC1_9HEXA</name>
<proteinExistence type="predicted"/>
<keyword evidence="15" id="KW-1185">Reference proteome</keyword>
<dbReference type="InterPro" id="IPR031468">
    <property type="entry name" value="SMP_LBD"/>
</dbReference>
<dbReference type="InterPro" id="IPR000008">
    <property type="entry name" value="C2_dom"/>
</dbReference>
<dbReference type="PROSITE" id="PS51847">
    <property type="entry name" value="SMP"/>
    <property type="match status" value="1"/>
</dbReference>
<dbReference type="SUPFAM" id="SSF49562">
    <property type="entry name" value="C2 domain (Calcium/lipid-binding domain, CaLB)"/>
    <property type="match status" value="3"/>
</dbReference>
<feature type="region of interest" description="Disordered" evidence="11">
    <location>
        <begin position="442"/>
        <end position="496"/>
    </location>
</feature>
<dbReference type="PANTHER" id="PTHR45761">
    <property type="entry name" value="EXTENDED SYNAPTOTAGMIN-LIKE PROTEIN 2, ISOFORM C"/>
    <property type="match status" value="1"/>
</dbReference>
<keyword evidence="5" id="KW-0677">Repeat</keyword>
<keyword evidence="4" id="KW-0479">Metal-binding</keyword>
<evidence type="ECO:0000256" key="3">
    <source>
        <dbReference type="ARBA" id="ARBA00022692"/>
    </source>
</evidence>
<comment type="caution">
    <text evidence="14">The sequence shown here is derived from an EMBL/GenBank/DDBJ whole genome shotgun (WGS) entry which is preliminary data.</text>
</comment>
<evidence type="ECO:0000259" key="12">
    <source>
        <dbReference type="PROSITE" id="PS50004"/>
    </source>
</evidence>
<feature type="domain" description="C2" evidence="12">
    <location>
        <begin position="524"/>
        <end position="640"/>
    </location>
</feature>
<accession>A0ABP1QLC1</accession>
<dbReference type="InterPro" id="IPR039010">
    <property type="entry name" value="Synaptotagmin_SMP"/>
</dbReference>
<evidence type="ECO:0000256" key="4">
    <source>
        <dbReference type="ARBA" id="ARBA00022723"/>
    </source>
</evidence>
<feature type="domain" description="C2" evidence="12">
    <location>
        <begin position="278"/>
        <end position="426"/>
    </location>
</feature>
<sequence length="644" mass="72439">MGSFRFEKVILGDTPVRVRGVKVYDEKKTDRNEIIMDMEVIYAGDCDVRFSLSKIRAGIKDLQLHGTLRLVMKPLVNQMPLIGGIQYFFLNPPSLDFNLIGVADVLDMPGLADLIRRIVQEQIAAMCVLPNKMFVQLAENVNAQETCALKPQGVIRICAIEARNLLKKDVGVLGMGKSDPYVVLSVGAQSFKSKIINNTVTPKWDFHCEMMVEEIGQNLIIYVYDYDEMPRQDEFLGRTSVDLSLVRREGTMDVWLDLEDVRKGQIHLKLTWLGFSENPVDLKSALLESQNHGLASCMLTVRLDSAKNLPVVHRKAGLQGIHFGKNTQTVKEGHRPDPYAILSVGKVQHESTTMEKTSDPVFEETMHFLVRNPLTDTLLVKLMDRKTSFELGTMKQSLDLVFGRAGMIMEKQRFTLNTRSEAKVTLDMQLKILKHGIQGNEEDLDDEIQLPDDTNTAPAGDKSAISAPPTPPPAPADPDTVLKRSPSVKQPSIQSIHEDVIVKQEESRPLLAAIPGQVGSDDDKNMKIRMTIRYSQTTHQLIVVVHSVANLPIEQEELPDPYVKLYVLPERNKKHKTEAVKDQCNPLYDERFEFPIIDLRGKTLEVTVCDKKYIRSSPKLGDVLVALDDFQTGNSVTNWYPLVE</sequence>
<protein>
    <recommendedName>
        <fullName evidence="16">Extended synaptotagmin-2</fullName>
    </recommendedName>
</protein>
<feature type="domain" description="C2" evidence="12">
    <location>
        <begin position="136"/>
        <end position="256"/>
    </location>
</feature>
<evidence type="ECO:0000256" key="9">
    <source>
        <dbReference type="ARBA" id="ARBA00023121"/>
    </source>
</evidence>
<evidence type="ECO:0000259" key="13">
    <source>
        <dbReference type="PROSITE" id="PS51847"/>
    </source>
</evidence>
<evidence type="ECO:0000256" key="2">
    <source>
        <dbReference type="ARBA" id="ARBA00022448"/>
    </source>
</evidence>
<evidence type="ECO:0000256" key="10">
    <source>
        <dbReference type="ARBA" id="ARBA00023136"/>
    </source>
</evidence>
<evidence type="ECO:0000256" key="8">
    <source>
        <dbReference type="ARBA" id="ARBA00023055"/>
    </source>
</evidence>
<dbReference type="CDD" id="cd21670">
    <property type="entry name" value="SMP_ESyt"/>
    <property type="match status" value="1"/>
</dbReference>
<evidence type="ECO:0000256" key="1">
    <source>
        <dbReference type="ARBA" id="ARBA00004370"/>
    </source>
</evidence>
<keyword evidence="2" id="KW-0813">Transport</keyword>
<dbReference type="Pfam" id="PF17047">
    <property type="entry name" value="SMP_LBD"/>
    <property type="match status" value="1"/>
</dbReference>
<keyword evidence="7" id="KW-1133">Transmembrane helix</keyword>
<gene>
    <name evidence="14" type="ORF">ODALV1_LOCUS12615</name>
</gene>
<dbReference type="Proteomes" id="UP001642540">
    <property type="component" value="Unassembled WGS sequence"/>
</dbReference>
<dbReference type="InterPro" id="IPR035892">
    <property type="entry name" value="C2_domain_sf"/>
</dbReference>
<dbReference type="SMART" id="SM00239">
    <property type="entry name" value="C2"/>
    <property type="match status" value="3"/>
</dbReference>
<evidence type="ECO:0000256" key="5">
    <source>
        <dbReference type="ARBA" id="ARBA00022737"/>
    </source>
</evidence>
<dbReference type="InterPro" id="IPR051634">
    <property type="entry name" value="Extended_Synaptotagmin"/>
</dbReference>
<keyword evidence="9" id="KW-0446">Lipid-binding</keyword>
<evidence type="ECO:0000313" key="15">
    <source>
        <dbReference type="Proteomes" id="UP001642540"/>
    </source>
</evidence>
<dbReference type="PANTHER" id="PTHR45761:SF1">
    <property type="entry name" value="EXTENDED SYNAPTOTAGMIN-LIKE PROTEIN 2, ISOFORM C"/>
    <property type="match status" value="1"/>
</dbReference>
<comment type="subcellular location">
    <subcellularLocation>
        <location evidence="1">Membrane</location>
    </subcellularLocation>
</comment>
<keyword evidence="8" id="KW-0445">Lipid transport</keyword>
<dbReference type="PROSITE" id="PS50004">
    <property type="entry name" value="C2"/>
    <property type="match status" value="3"/>
</dbReference>
<organism evidence="14 15">
    <name type="scientific">Orchesella dallaii</name>
    <dbReference type="NCBI Taxonomy" id="48710"/>
    <lineage>
        <taxon>Eukaryota</taxon>
        <taxon>Metazoa</taxon>
        <taxon>Ecdysozoa</taxon>
        <taxon>Arthropoda</taxon>
        <taxon>Hexapoda</taxon>
        <taxon>Collembola</taxon>
        <taxon>Entomobryomorpha</taxon>
        <taxon>Entomobryoidea</taxon>
        <taxon>Orchesellidae</taxon>
        <taxon>Orchesellinae</taxon>
        <taxon>Orchesella</taxon>
    </lineage>
</organism>
<keyword evidence="10" id="KW-0472">Membrane</keyword>
<dbReference type="Gene3D" id="2.60.40.150">
    <property type="entry name" value="C2 domain"/>
    <property type="match status" value="3"/>
</dbReference>
<reference evidence="14 15" key="1">
    <citation type="submission" date="2024-08" db="EMBL/GenBank/DDBJ databases">
        <authorList>
            <person name="Cucini C."/>
            <person name="Frati F."/>
        </authorList>
    </citation>
    <scope>NUCLEOTIDE SEQUENCE [LARGE SCALE GENOMIC DNA]</scope>
</reference>
<evidence type="ECO:0008006" key="16">
    <source>
        <dbReference type="Google" id="ProtNLM"/>
    </source>
</evidence>
<evidence type="ECO:0000256" key="7">
    <source>
        <dbReference type="ARBA" id="ARBA00022989"/>
    </source>
</evidence>
<keyword evidence="3" id="KW-0812">Transmembrane</keyword>
<evidence type="ECO:0000256" key="6">
    <source>
        <dbReference type="ARBA" id="ARBA00022837"/>
    </source>
</evidence>